<name>A0A2S3WBM3_PSEPU</name>
<sequence>MPMTPYLVSQFAQSTMTNLVRECFGYDFPDILTKRQVSYIFNYLNRLNAKTVLLEFQYVDKDFLEDFSRYYAKRYGNDGHKCARMHFFACNLDHGIVSEILAGGLNAEALVKELQDHYLGFMVIKPLPKTFIGKTCLKVIEDESTDEKRKRRLSREYQVDLFGINLSVESLAFQEQDKVIAACATTAIWSALHALQWHSIRSVHSCSEITMNALNDRNGSSNSFPNTELNAEQMLRSIDAEGLRHHQESLRGIDEKRFFETVVSHIDSKLPLIFIGDVHTLRGPAKTRAVREGNHAICIVGYKQDEEQILYIHDDRLGPYVRAKLVPTTGYLINRKTMREAWALGLQTMNEDGTWSDPVELIEPDVLIVPTDKKVRLPFYYALETCGRIRKQVAEDWKIWFPSEEGNIAEDISFRIRLREVSHIRQEIRSLSYAYNAPMPLPVNEQTSNTTECDGGESTGGEDQQGPTEEQIDRWEKSKVAFLTKGFARFQWESQFFYGRTPAFKMYIDATDVPQGDAVSAVFTDDLFYGNAVLNLLRLNPSAKRFKAKDGQFFPSFMHRLVEEDNSVEKYLDTTYGELRAPLYLKEQEIRGKNIFNNPTAVTLYDSPRLPIVDLHEKFGKGARYLIWAISKDGALIIGKELTFRIGERVEKCGHPSITGFKPARIAGEMHKAGIGSWQINSKSGRYSGDYPKKDELLQNALYKFQQFFPKEVFVIQADGTPTIVIPPGSEQDSKPA</sequence>
<feature type="region of interest" description="Disordered" evidence="1">
    <location>
        <begin position="440"/>
        <end position="471"/>
    </location>
</feature>
<dbReference type="Proteomes" id="UP000237194">
    <property type="component" value="Unassembled WGS sequence"/>
</dbReference>
<dbReference type="EMBL" id="MIND01000018">
    <property type="protein sequence ID" value="POF88347.1"/>
    <property type="molecule type" value="Genomic_DNA"/>
</dbReference>
<gene>
    <name evidence="2" type="ORF">BGP80_10375</name>
</gene>
<organism evidence="2 3">
    <name type="scientific">Pseudomonas putida</name>
    <name type="common">Arthrobacter siderocapsulatus</name>
    <dbReference type="NCBI Taxonomy" id="303"/>
    <lineage>
        <taxon>Bacteria</taxon>
        <taxon>Pseudomonadati</taxon>
        <taxon>Pseudomonadota</taxon>
        <taxon>Gammaproteobacteria</taxon>
        <taxon>Pseudomonadales</taxon>
        <taxon>Pseudomonadaceae</taxon>
        <taxon>Pseudomonas</taxon>
    </lineage>
</organism>
<reference evidence="2 3" key="2">
    <citation type="submission" date="2018-03" db="EMBL/GenBank/DDBJ databases">
        <title>Draft genome of Pseudomonas putida strain KT-27.</title>
        <authorList>
            <person name="Yoshizawa S."/>
            <person name="Khan N.H."/>
            <person name="Nishimura M."/>
            <person name="Chiura H.X."/>
            <person name="Ogura Y."/>
            <person name="Hayashi T."/>
            <person name="Kogure K."/>
        </authorList>
    </citation>
    <scope>NUCLEOTIDE SEQUENCE [LARGE SCALE GENOMIC DNA]</scope>
    <source>
        <strain evidence="2 3">KT-27</strain>
    </source>
</reference>
<accession>A0A2S3WBM3</accession>
<reference evidence="2 3" key="1">
    <citation type="submission" date="2016-08" db="EMBL/GenBank/DDBJ databases">
        <authorList>
            <person name="Seilhamer J.J."/>
        </authorList>
    </citation>
    <scope>NUCLEOTIDE SEQUENCE [LARGE SCALE GENOMIC DNA]</scope>
    <source>
        <strain evidence="2 3">KT-27</strain>
    </source>
</reference>
<comment type="caution">
    <text evidence="2">The sequence shown here is derived from an EMBL/GenBank/DDBJ whole genome shotgun (WGS) entry which is preliminary data.</text>
</comment>
<proteinExistence type="predicted"/>
<protein>
    <submittedName>
        <fullName evidence="2">Uncharacterized protein</fullName>
    </submittedName>
</protein>
<evidence type="ECO:0000313" key="2">
    <source>
        <dbReference type="EMBL" id="POF88347.1"/>
    </source>
</evidence>
<evidence type="ECO:0000313" key="3">
    <source>
        <dbReference type="Proteomes" id="UP000237194"/>
    </source>
</evidence>
<dbReference type="AlphaFoldDB" id="A0A2S3WBM3"/>
<evidence type="ECO:0000256" key="1">
    <source>
        <dbReference type="SAM" id="MobiDB-lite"/>
    </source>
</evidence>